<dbReference type="GO" id="GO:0009251">
    <property type="term" value="P:glucan catabolic process"/>
    <property type="evidence" value="ECO:0007669"/>
    <property type="project" value="TreeGrafter"/>
</dbReference>
<dbReference type="Pfam" id="PF00933">
    <property type="entry name" value="Glyco_hydro_3"/>
    <property type="match status" value="1"/>
</dbReference>
<dbReference type="Proteomes" id="UP000286581">
    <property type="component" value="Unassembled WGS sequence"/>
</dbReference>
<keyword evidence="5" id="KW-0378">Hydrolase</keyword>
<dbReference type="PANTHER" id="PTHR30620:SF16">
    <property type="entry name" value="LYSOSOMAL BETA GLUCOSIDASE"/>
    <property type="match status" value="1"/>
</dbReference>
<dbReference type="InterPro" id="IPR036962">
    <property type="entry name" value="Glyco_hydro_3_N_sf"/>
</dbReference>
<comment type="similarity">
    <text evidence="2">Belongs to the glycosyl hydrolase 3 family.</text>
</comment>
<dbReference type="InterPro" id="IPR017853">
    <property type="entry name" value="GH"/>
</dbReference>
<evidence type="ECO:0000256" key="3">
    <source>
        <dbReference type="ARBA" id="ARBA00012744"/>
    </source>
</evidence>
<dbReference type="Gene3D" id="3.20.20.300">
    <property type="entry name" value="Glycoside hydrolase, family 3, N-terminal domain"/>
    <property type="match status" value="1"/>
</dbReference>
<dbReference type="PROSITE" id="PS00775">
    <property type="entry name" value="GLYCOSYL_HYDROL_F3"/>
    <property type="match status" value="1"/>
</dbReference>
<evidence type="ECO:0000313" key="8">
    <source>
        <dbReference type="EMBL" id="RGW39883.1"/>
    </source>
</evidence>
<keyword evidence="6" id="KW-0326">Glycosidase</keyword>
<dbReference type="PANTHER" id="PTHR30620">
    <property type="entry name" value="PERIPLASMIC BETA-GLUCOSIDASE-RELATED"/>
    <property type="match status" value="1"/>
</dbReference>
<evidence type="ECO:0000256" key="5">
    <source>
        <dbReference type="ARBA" id="ARBA00022801"/>
    </source>
</evidence>
<dbReference type="InterPro" id="IPR051915">
    <property type="entry name" value="Cellulose_Degrad_GH3"/>
</dbReference>
<dbReference type="AlphaFoldDB" id="A0A413BGJ4"/>
<dbReference type="EC" id="3.2.1.21" evidence="3"/>
<sequence length="287" mass="31623">MEIHELQQLLSEMSLQEKIGQMVQLTGAYFDKEAVLTGVVGEQLPPEWIIQYAGSVLGVIGKDKIYDIQSRYMEQHPHHIPLLFMADVIHGCRTIAPIPLGQACSFHPELVSEAASIAASEASSEGLRATFSPMIDVSRDPRWGRMMESFGEDPYVNGIMGKAMVDGYQQKADTGIAACLKHFAGYGAVNAGREYNDVEISQRTFLEQYVKPFRMALKAKPAMVMTAFNAIDRKPISGNKELLKGLLRDKEGFEGTVISDWGSIGQLEEQGVAADMEEAAIQLQKPV</sequence>
<evidence type="ECO:0000259" key="7">
    <source>
        <dbReference type="Pfam" id="PF00933"/>
    </source>
</evidence>
<reference evidence="8 9" key="1">
    <citation type="submission" date="2018-08" db="EMBL/GenBank/DDBJ databases">
        <title>A genome reference for cultivated species of the human gut microbiota.</title>
        <authorList>
            <person name="Zou Y."/>
            <person name="Xue W."/>
            <person name="Luo G."/>
        </authorList>
    </citation>
    <scope>NUCLEOTIDE SEQUENCE [LARGE SCALE GENOMIC DNA]</scope>
    <source>
        <strain evidence="8 9">AF12-8</strain>
    </source>
</reference>
<gene>
    <name evidence="8" type="ORF">DWV78_07695</name>
</gene>
<dbReference type="InterPro" id="IPR001764">
    <property type="entry name" value="Glyco_hydro_3_N"/>
</dbReference>
<dbReference type="PRINTS" id="PR00133">
    <property type="entry name" value="GLHYDRLASE3"/>
</dbReference>
<protein>
    <recommendedName>
        <fullName evidence="3">beta-glucosidase</fullName>
        <ecNumber evidence="3">3.2.1.21</ecNumber>
    </recommendedName>
</protein>
<feature type="domain" description="Glycoside hydrolase family 3 N-terminal" evidence="7">
    <location>
        <begin position="15"/>
        <end position="281"/>
    </location>
</feature>
<accession>A0A413BGJ4</accession>
<evidence type="ECO:0000256" key="1">
    <source>
        <dbReference type="ARBA" id="ARBA00000448"/>
    </source>
</evidence>
<dbReference type="InterPro" id="IPR019800">
    <property type="entry name" value="Glyco_hydro_3_AS"/>
</dbReference>
<keyword evidence="4" id="KW-0732">Signal</keyword>
<comment type="caution">
    <text evidence="8">The sequence shown here is derived from an EMBL/GenBank/DDBJ whole genome shotgun (WGS) entry which is preliminary data.</text>
</comment>
<dbReference type="GO" id="GO:0008422">
    <property type="term" value="F:beta-glucosidase activity"/>
    <property type="evidence" value="ECO:0007669"/>
    <property type="project" value="UniProtKB-EC"/>
</dbReference>
<dbReference type="SUPFAM" id="SSF51445">
    <property type="entry name" value="(Trans)glycosidases"/>
    <property type="match status" value="1"/>
</dbReference>
<dbReference type="EMBL" id="QSAE01000020">
    <property type="protein sequence ID" value="RGW39883.1"/>
    <property type="molecule type" value="Genomic_DNA"/>
</dbReference>
<comment type="catalytic activity">
    <reaction evidence="1">
        <text>Hydrolysis of terminal, non-reducing beta-D-glucosyl residues with release of beta-D-glucose.</text>
        <dbReference type="EC" id="3.2.1.21"/>
    </reaction>
</comment>
<name>A0A413BGJ4_9FIRM</name>
<evidence type="ECO:0000256" key="6">
    <source>
        <dbReference type="ARBA" id="ARBA00023295"/>
    </source>
</evidence>
<evidence type="ECO:0000313" key="9">
    <source>
        <dbReference type="Proteomes" id="UP000286581"/>
    </source>
</evidence>
<proteinExistence type="inferred from homology"/>
<evidence type="ECO:0000256" key="4">
    <source>
        <dbReference type="ARBA" id="ARBA00022729"/>
    </source>
</evidence>
<organism evidence="8 9">
    <name type="scientific">Agathobacter rectalis</name>
    <dbReference type="NCBI Taxonomy" id="39491"/>
    <lineage>
        <taxon>Bacteria</taxon>
        <taxon>Bacillati</taxon>
        <taxon>Bacillota</taxon>
        <taxon>Clostridia</taxon>
        <taxon>Lachnospirales</taxon>
        <taxon>Lachnospiraceae</taxon>
        <taxon>Agathobacter</taxon>
    </lineage>
</organism>
<evidence type="ECO:0000256" key="2">
    <source>
        <dbReference type="ARBA" id="ARBA00005336"/>
    </source>
</evidence>